<dbReference type="EMBL" id="MT074479">
    <property type="protein sequence ID" value="QIO03301.1"/>
    <property type="molecule type" value="Genomic_DNA"/>
</dbReference>
<protein>
    <submittedName>
        <fullName evidence="1">Uncharacterized protein</fullName>
    </submittedName>
</protein>
<organism evidence="1 2">
    <name type="scientific">Salmonella phage pertopsoe</name>
    <dbReference type="NCBI Taxonomy" id="2713310"/>
    <lineage>
        <taxon>Viruses</taxon>
        <taxon>Duplodnaviria</taxon>
        <taxon>Heunggongvirae</taxon>
        <taxon>Uroviricota</taxon>
        <taxon>Caudoviricetes</taxon>
        <taxon>Pantevenvirales</taxon>
        <taxon>Ackermannviridae</taxon>
        <taxon>Cvivirinae</taxon>
        <taxon>Kuttervirus</taxon>
        <taxon>Kuttervirus pertopsoe</taxon>
    </lineage>
</organism>
<keyword evidence="2" id="KW-1185">Reference proteome</keyword>
<gene>
    <name evidence="1" type="ORF">pertopsoe_96</name>
</gene>
<evidence type="ECO:0000313" key="1">
    <source>
        <dbReference type="EMBL" id="QIO03301.1"/>
    </source>
</evidence>
<proteinExistence type="predicted"/>
<accession>A0A6G8RPB3</accession>
<dbReference type="Proteomes" id="UP000501111">
    <property type="component" value="Segment"/>
</dbReference>
<sequence length="92" mass="10719">MKMTNIELIRQAKWDLKVSLGHDDWLVLMNIEGRDIKMGRSGVLLTYHQTTKRWSAHIVGIPLEVRYEPSAAEAYIRLRHMVEKISHFLSGM</sequence>
<name>A0A6G8RPB3_9CAUD</name>
<evidence type="ECO:0000313" key="2">
    <source>
        <dbReference type="Proteomes" id="UP000501111"/>
    </source>
</evidence>
<reference evidence="1 2" key="1">
    <citation type="submission" date="2020-02" db="EMBL/GenBank/DDBJ databases">
        <authorList>
            <person name="Olsen N.S."/>
            <person name="Forero-Junco L."/>
            <person name="Kot W."/>
            <person name="Hansen L.H."/>
        </authorList>
    </citation>
    <scope>NUCLEOTIDE SEQUENCE [LARGE SCALE GENOMIC DNA]</scope>
</reference>